<name>A0A5M8PKJ3_9LECA</name>
<sequence length="236" mass="25839">MPDRTGQGQNTIHCRRRDFTLDGLSSDDRCSYGHSIRGYNPGFAPGYSGHMFIFTANAIANGTHQPMGSSANGSSAWRGPSSSPPPNLRPTGHTSTTSGRRGGQRREEEGGQTEYFRCRLHSEEDHKPEGGGKRVRERQKPSNTAIGCPVSMRVVRHRGSVTVDCRPSVFRVLAARDVANGYAVAEVAKNICAVNCSEDRKKLFAARGKWLTAKDVHNACTAWKKQNPASQQRGQQ</sequence>
<gene>
    <name evidence="2" type="ORF">FRX48_07466</name>
</gene>
<reference evidence="2 3" key="1">
    <citation type="submission" date="2019-09" db="EMBL/GenBank/DDBJ databases">
        <title>The hologenome of the rock-dwelling lichen Lasallia pustulata.</title>
        <authorList>
            <person name="Greshake Tzovaras B."/>
            <person name="Segers F."/>
            <person name="Bicker A."/>
            <person name="Dal Grande F."/>
            <person name="Otte J."/>
            <person name="Hankeln T."/>
            <person name="Schmitt I."/>
            <person name="Ebersberger I."/>
        </authorList>
    </citation>
    <scope>NUCLEOTIDE SEQUENCE [LARGE SCALE GENOMIC DNA]</scope>
    <source>
        <strain evidence="2">A1-1</strain>
    </source>
</reference>
<evidence type="ECO:0000313" key="3">
    <source>
        <dbReference type="Proteomes" id="UP000324767"/>
    </source>
</evidence>
<feature type="compositionally biased region" description="Basic and acidic residues" evidence="1">
    <location>
        <begin position="116"/>
        <end position="140"/>
    </location>
</feature>
<accession>A0A5M8PKJ3</accession>
<dbReference type="EMBL" id="VXIT01000012">
    <property type="protein sequence ID" value="KAA6409122.1"/>
    <property type="molecule type" value="Genomic_DNA"/>
</dbReference>
<dbReference type="Proteomes" id="UP000324767">
    <property type="component" value="Unassembled WGS sequence"/>
</dbReference>
<evidence type="ECO:0000256" key="1">
    <source>
        <dbReference type="SAM" id="MobiDB-lite"/>
    </source>
</evidence>
<feature type="region of interest" description="Disordered" evidence="1">
    <location>
        <begin position="65"/>
        <end position="145"/>
    </location>
</feature>
<feature type="compositionally biased region" description="Polar residues" evidence="1">
    <location>
        <begin position="65"/>
        <end position="75"/>
    </location>
</feature>
<evidence type="ECO:0000313" key="2">
    <source>
        <dbReference type="EMBL" id="KAA6409122.1"/>
    </source>
</evidence>
<dbReference type="AlphaFoldDB" id="A0A5M8PKJ3"/>
<protein>
    <submittedName>
        <fullName evidence="2">Uncharacterized protein</fullName>
    </submittedName>
</protein>
<comment type="caution">
    <text evidence="2">The sequence shown here is derived from an EMBL/GenBank/DDBJ whole genome shotgun (WGS) entry which is preliminary data.</text>
</comment>
<proteinExistence type="predicted"/>
<dbReference type="OrthoDB" id="4951845at2759"/>
<organism evidence="2 3">
    <name type="scientific">Lasallia pustulata</name>
    <dbReference type="NCBI Taxonomy" id="136370"/>
    <lineage>
        <taxon>Eukaryota</taxon>
        <taxon>Fungi</taxon>
        <taxon>Dikarya</taxon>
        <taxon>Ascomycota</taxon>
        <taxon>Pezizomycotina</taxon>
        <taxon>Lecanoromycetes</taxon>
        <taxon>OSLEUM clade</taxon>
        <taxon>Umbilicariomycetidae</taxon>
        <taxon>Umbilicariales</taxon>
        <taxon>Umbilicariaceae</taxon>
        <taxon>Lasallia</taxon>
    </lineage>
</organism>